<dbReference type="KEGG" id="pob:LPB03_02880"/>
<dbReference type="Gene3D" id="2.40.128.410">
    <property type="match status" value="1"/>
</dbReference>
<name>A0A1B8U1S8_9FLAO</name>
<dbReference type="Proteomes" id="UP000092584">
    <property type="component" value="Unassembled WGS sequence"/>
</dbReference>
<protein>
    <recommendedName>
        <fullName evidence="4">DUF4251 domain-containing protein</fullName>
    </recommendedName>
</protein>
<evidence type="ECO:0008006" key="4">
    <source>
        <dbReference type="Google" id="ProtNLM"/>
    </source>
</evidence>
<organism evidence="2 3">
    <name type="scientific">Polaribacter vadi</name>
    <dbReference type="NCBI Taxonomy" id="1774273"/>
    <lineage>
        <taxon>Bacteria</taxon>
        <taxon>Pseudomonadati</taxon>
        <taxon>Bacteroidota</taxon>
        <taxon>Flavobacteriia</taxon>
        <taxon>Flavobacteriales</taxon>
        <taxon>Flavobacteriaceae</taxon>
    </lineage>
</organism>
<dbReference type="RefSeq" id="WP_065317968.1">
    <property type="nucleotide sequence ID" value="NZ_CP017477.1"/>
</dbReference>
<reference evidence="3" key="1">
    <citation type="submission" date="2016-02" db="EMBL/GenBank/DDBJ databases">
        <authorList>
            <person name="Shin S.-K."/>
            <person name="Yi H."/>
            <person name="Kim E."/>
        </authorList>
    </citation>
    <scope>NUCLEOTIDE SEQUENCE [LARGE SCALE GENOMIC DNA]</scope>
    <source>
        <strain evidence="3">LPB0003</strain>
    </source>
</reference>
<dbReference type="EMBL" id="LSFM01000013">
    <property type="protein sequence ID" value="OBY65826.1"/>
    <property type="molecule type" value="Genomic_DNA"/>
</dbReference>
<dbReference type="OrthoDB" id="1448121at2"/>
<feature type="chain" id="PRO_5008615905" description="DUF4251 domain-containing protein" evidence="1">
    <location>
        <begin position="26"/>
        <end position="177"/>
    </location>
</feature>
<dbReference type="AlphaFoldDB" id="A0A1B8U1S8"/>
<proteinExistence type="predicted"/>
<sequence>MKFRVLFLSILCISFLSCKSSATLAEIENLKETATSKNFTIISDSANPTALMNTRGIENLLPPGSNLASISLVNIQNNFTIKNDSIFLDMPFYGERRFGGGYGTESGLQFEGIPEKVESSFNPKKNTYEFEYLLNTKTESLRISLTLFANKTSRFTVNSSHRSTITYNGKWEIPLKE</sequence>
<gene>
    <name evidence="2" type="ORF">LPB3_02200</name>
</gene>
<dbReference type="Pfam" id="PF14059">
    <property type="entry name" value="DUF4251"/>
    <property type="match status" value="1"/>
</dbReference>
<dbReference type="STRING" id="1774273.LPB03_02880"/>
<comment type="caution">
    <text evidence="2">The sequence shown here is derived from an EMBL/GenBank/DDBJ whole genome shotgun (WGS) entry which is preliminary data.</text>
</comment>
<feature type="signal peptide" evidence="1">
    <location>
        <begin position="1"/>
        <end position="25"/>
    </location>
</feature>
<keyword evidence="3" id="KW-1185">Reference proteome</keyword>
<keyword evidence="1" id="KW-0732">Signal</keyword>
<evidence type="ECO:0000313" key="2">
    <source>
        <dbReference type="EMBL" id="OBY65826.1"/>
    </source>
</evidence>
<accession>A0A1B8U1S8</accession>
<dbReference type="InterPro" id="IPR025347">
    <property type="entry name" value="DUF4251"/>
</dbReference>
<evidence type="ECO:0000256" key="1">
    <source>
        <dbReference type="SAM" id="SignalP"/>
    </source>
</evidence>
<evidence type="ECO:0000313" key="3">
    <source>
        <dbReference type="Proteomes" id="UP000092584"/>
    </source>
</evidence>
<dbReference type="PROSITE" id="PS51257">
    <property type="entry name" value="PROKAR_LIPOPROTEIN"/>
    <property type="match status" value="1"/>
</dbReference>